<dbReference type="PANTHER" id="PTHR36443">
    <property type="entry name" value="BSR5223 PROTEIN"/>
    <property type="match status" value="1"/>
</dbReference>
<dbReference type="AlphaFoldDB" id="A0A4P7BXM4"/>
<keyword evidence="3" id="KW-1185">Reference proteome</keyword>
<proteinExistence type="predicted"/>
<keyword evidence="1" id="KW-1133">Transmembrane helix</keyword>
<protein>
    <submittedName>
        <fullName evidence="2">DUF2905 domain-containing protein</fullName>
    </submittedName>
</protein>
<dbReference type="Proteomes" id="UP000294325">
    <property type="component" value="Chromosome"/>
</dbReference>
<dbReference type="KEGG" id="nwr:E3U44_04785"/>
<dbReference type="InterPro" id="IPR021320">
    <property type="entry name" value="DUF2905"/>
</dbReference>
<sequence>MSRLLITLGLILVVIGVLWPWLTKLGLGRLPGDIVIERENFRFYFPITTSILISLILSLLFWLFRR</sequence>
<dbReference type="Pfam" id="PF11146">
    <property type="entry name" value="DUF2905"/>
    <property type="match status" value="1"/>
</dbReference>
<keyword evidence="1" id="KW-0812">Transmembrane</keyword>
<organism evidence="2 3">
    <name type="scientific">Nitrosococcus wardiae</name>
    <dbReference type="NCBI Taxonomy" id="1814290"/>
    <lineage>
        <taxon>Bacteria</taxon>
        <taxon>Pseudomonadati</taxon>
        <taxon>Pseudomonadota</taxon>
        <taxon>Gammaproteobacteria</taxon>
        <taxon>Chromatiales</taxon>
        <taxon>Chromatiaceae</taxon>
        <taxon>Nitrosococcus</taxon>
    </lineage>
</organism>
<gene>
    <name evidence="2" type="ORF">E3U44_04785</name>
</gene>
<accession>A0A4P7BXM4</accession>
<dbReference type="OrthoDB" id="9811610at2"/>
<name>A0A4P7BXM4_9GAMM</name>
<dbReference type="RefSeq" id="WP_134356913.1">
    <property type="nucleotide sequence ID" value="NZ_CP038033.1"/>
</dbReference>
<evidence type="ECO:0000256" key="1">
    <source>
        <dbReference type="SAM" id="Phobius"/>
    </source>
</evidence>
<keyword evidence="1" id="KW-0472">Membrane</keyword>
<feature type="transmembrane region" description="Helical" evidence="1">
    <location>
        <begin position="44"/>
        <end position="64"/>
    </location>
</feature>
<reference evidence="2 3" key="1">
    <citation type="submission" date="2019-03" db="EMBL/GenBank/DDBJ databases">
        <title>The genome sequence of Nitrosococcus wardiae strain D1FHST reveals the archetypal metabolic capacity of ammonia-oxidizing Gammaproteobacteria.</title>
        <authorList>
            <person name="Wang L."/>
            <person name="Lim C.K."/>
            <person name="Hanson T.E."/>
            <person name="Dang H."/>
            <person name="Klotz M.G."/>
        </authorList>
    </citation>
    <scope>NUCLEOTIDE SEQUENCE [LARGE SCALE GENOMIC DNA]</scope>
    <source>
        <strain evidence="2 3">D1FHS</strain>
    </source>
</reference>
<evidence type="ECO:0000313" key="2">
    <source>
        <dbReference type="EMBL" id="QBQ53904.1"/>
    </source>
</evidence>
<dbReference type="PANTHER" id="PTHR36443:SF1">
    <property type="entry name" value="BSR5223 PROTEIN"/>
    <property type="match status" value="1"/>
</dbReference>
<evidence type="ECO:0000313" key="3">
    <source>
        <dbReference type="Proteomes" id="UP000294325"/>
    </source>
</evidence>
<dbReference type="EMBL" id="CP038033">
    <property type="protein sequence ID" value="QBQ53904.1"/>
    <property type="molecule type" value="Genomic_DNA"/>
</dbReference>